<accession>A0AAD9IKF8</accession>
<gene>
    <name evidence="2" type="ORF">QBZ16_003709</name>
</gene>
<name>A0AAD9IKF8_PROWI</name>
<evidence type="ECO:0000313" key="3">
    <source>
        <dbReference type="Proteomes" id="UP001255856"/>
    </source>
</evidence>
<feature type="signal peptide" evidence="1">
    <location>
        <begin position="1"/>
        <end position="24"/>
    </location>
</feature>
<feature type="chain" id="PRO_5042164203" evidence="1">
    <location>
        <begin position="25"/>
        <end position="218"/>
    </location>
</feature>
<keyword evidence="3" id="KW-1185">Reference proteome</keyword>
<sequence length="218" mass="24052">MTPQGAWWIASATRFIFSKTFSLAIQLDCPDRDCDFKITTHGRDHTVIKTFSLRQSEQGARTTFFELTKDEASRVVKVMAQLALPGGLWSEAAALPPRDDPGSDWQLDIKSTPTVAYNKTAMEAVMSVKLASVPRCAAAGSCALLAVVKGLPVPHKIGQLYQHEAGEAVYDASQAVQRIAIRYRNAALKFTSVTIWLKRTAVPCFSDCQSKFFEYSLN</sequence>
<keyword evidence="1" id="KW-0732">Signal</keyword>
<dbReference type="AlphaFoldDB" id="A0AAD9IKF8"/>
<dbReference type="EMBL" id="JASFZW010000005">
    <property type="protein sequence ID" value="KAK2077842.1"/>
    <property type="molecule type" value="Genomic_DNA"/>
</dbReference>
<protein>
    <submittedName>
        <fullName evidence="2">Uncharacterized protein</fullName>
    </submittedName>
</protein>
<evidence type="ECO:0000313" key="2">
    <source>
        <dbReference type="EMBL" id="KAK2077842.1"/>
    </source>
</evidence>
<proteinExistence type="predicted"/>
<comment type="caution">
    <text evidence="2">The sequence shown here is derived from an EMBL/GenBank/DDBJ whole genome shotgun (WGS) entry which is preliminary data.</text>
</comment>
<organism evidence="2 3">
    <name type="scientific">Prototheca wickerhamii</name>
    <dbReference type="NCBI Taxonomy" id="3111"/>
    <lineage>
        <taxon>Eukaryota</taxon>
        <taxon>Viridiplantae</taxon>
        <taxon>Chlorophyta</taxon>
        <taxon>core chlorophytes</taxon>
        <taxon>Trebouxiophyceae</taxon>
        <taxon>Chlorellales</taxon>
        <taxon>Chlorellaceae</taxon>
        <taxon>Prototheca</taxon>
    </lineage>
</organism>
<dbReference type="Proteomes" id="UP001255856">
    <property type="component" value="Unassembled WGS sequence"/>
</dbReference>
<evidence type="ECO:0000256" key="1">
    <source>
        <dbReference type="SAM" id="SignalP"/>
    </source>
</evidence>
<reference evidence="2" key="1">
    <citation type="submission" date="2021-01" db="EMBL/GenBank/DDBJ databases">
        <authorList>
            <person name="Eckstrom K.M.E."/>
        </authorList>
    </citation>
    <scope>NUCLEOTIDE SEQUENCE</scope>
    <source>
        <strain evidence="2">UVCC 0001</strain>
    </source>
</reference>